<dbReference type="SUPFAM" id="SSF47072">
    <property type="entry name" value="Cysteine alpha-hairpin motif"/>
    <property type="match status" value="1"/>
</dbReference>
<reference evidence="9" key="3">
    <citation type="submission" date="2025-09" db="UniProtKB">
        <authorList>
            <consortium name="Ensembl"/>
        </authorList>
    </citation>
    <scope>IDENTIFICATION</scope>
</reference>
<evidence type="ECO:0000313" key="10">
    <source>
        <dbReference type="Proteomes" id="UP000008912"/>
    </source>
</evidence>
<dbReference type="Proteomes" id="UP000008912">
    <property type="component" value="Unassembled WGS sequence"/>
</dbReference>
<dbReference type="GO" id="GO:0005758">
    <property type="term" value="C:mitochondrial intermembrane space"/>
    <property type="evidence" value="ECO:0007669"/>
    <property type="project" value="UniProtKB-SubCell"/>
</dbReference>
<evidence type="ECO:0000256" key="6">
    <source>
        <dbReference type="ARBA" id="ARBA00023157"/>
    </source>
</evidence>
<comment type="subcellular location">
    <subcellularLocation>
        <location evidence="1">Mitochondrion intermembrane space</location>
    </subcellularLocation>
</comment>
<dbReference type="InterPro" id="IPR007745">
    <property type="entry name" value="Cyt_c_oxidase_Cu-chaperone"/>
</dbReference>
<dbReference type="Gene3D" id="1.10.287.1130">
    <property type="entry name" value="CytochromE C oxidase copper chaperone"/>
    <property type="match status" value="1"/>
</dbReference>
<accession>A0A7N5P1U8</accession>
<name>A0A7N5P1U8_AILME</name>
<reference evidence="9 10" key="1">
    <citation type="journal article" date="2010" name="Nature">
        <title>The sequence and de novo assembly of the giant panda genome.</title>
        <authorList>
            <person name="Li R."/>
            <person name="Fan W."/>
            <person name="Tian G."/>
            <person name="Zhu H."/>
            <person name="He L."/>
            <person name="Cai J."/>
            <person name="Huang Q."/>
            <person name="Cai Q."/>
            <person name="Li B."/>
            <person name="Bai Y."/>
            <person name="Zhang Z."/>
            <person name="Zhang Y."/>
            <person name="Wang W."/>
            <person name="Li J."/>
            <person name="Wei F."/>
            <person name="Li H."/>
            <person name="Jian M."/>
            <person name="Li J."/>
            <person name="Zhang Z."/>
            <person name="Nielsen R."/>
            <person name="Li D."/>
            <person name="Gu W."/>
            <person name="Yang Z."/>
            <person name="Xuan Z."/>
            <person name="Ryder O.A."/>
            <person name="Leung F.C."/>
            <person name="Zhou Y."/>
            <person name="Cao J."/>
            <person name="Sun X."/>
            <person name="Fu Y."/>
            <person name="Fang X."/>
            <person name="Guo X."/>
            <person name="Wang B."/>
            <person name="Hou R."/>
            <person name="Shen F."/>
            <person name="Mu B."/>
            <person name="Ni P."/>
            <person name="Lin R."/>
            <person name="Qian W."/>
            <person name="Wang G."/>
            <person name="Yu C."/>
            <person name="Nie W."/>
            <person name="Wang J."/>
            <person name="Wu Z."/>
            <person name="Liang H."/>
            <person name="Min J."/>
            <person name="Wu Q."/>
            <person name="Cheng S."/>
            <person name="Ruan J."/>
            <person name="Wang M."/>
            <person name="Shi Z."/>
            <person name="Wen M."/>
            <person name="Liu B."/>
            <person name="Ren X."/>
            <person name="Zheng H."/>
            <person name="Dong D."/>
            <person name="Cook K."/>
            <person name="Shan G."/>
            <person name="Zhang H."/>
            <person name="Kosiol C."/>
            <person name="Xie X."/>
            <person name="Lu Z."/>
            <person name="Zheng H."/>
            <person name="Li Y."/>
            <person name="Steiner C.C."/>
            <person name="Lam T.T."/>
            <person name="Lin S."/>
            <person name="Zhang Q."/>
            <person name="Li G."/>
            <person name="Tian J."/>
            <person name="Gong T."/>
            <person name="Liu H."/>
            <person name="Zhang D."/>
            <person name="Fang L."/>
            <person name="Ye C."/>
            <person name="Zhang J."/>
            <person name="Hu W."/>
            <person name="Xu A."/>
            <person name="Ren Y."/>
            <person name="Zhang G."/>
            <person name="Bruford M.W."/>
            <person name="Li Q."/>
            <person name="Ma L."/>
            <person name="Guo Y."/>
            <person name="An N."/>
            <person name="Hu Y."/>
            <person name="Zheng Y."/>
            <person name="Shi Y."/>
            <person name="Li Z."/>
            <person name="Liu Q."/>
            <person name="Chen Y."/>
            <person name="Zhao J."/>
            <person name="Qu N."/>
            <person name="Zhao S."/>
            <person name="Tian F."/>
            <person name="Wang X."/>
            <person name="Wang H."/>
            <person name="Xu L."/>
            <person name="Liu X."/>
            <person name="Vinar T."/>
            <person name="Wang Y."/>
            <person name="Lam T.W."/>
            <person name="Yiu S.M."/>
            <person name="Liu S."/>
            <person name="Zhang H."/>
            <person name="Li D."/>
            <person name="Huang Y."/>
            <person name="Wang X."/>
            <person name="Yang G."/>
            <person name="Jiang Z."/>
            <person name="Wang J."/>
            <person name="Qin N."/>
            <person name="Li L."/>
            <person name="Li J."/>
            <person name="Bolund L."/>
            <person name="Kristiansen K."/>
            <person name="Wong G.K."/>
            <person name="Olson M."/>
            <person name="Zhang X."/>
            <person name="Li S."/>
            <person name="Yang H."/>
            <person name="Wang J."/>
            <person name="Wang J."/>
        </authorList>
    </citation>
    <scope>NUCLEOTIDE SEQUENCE [LARGE SCALE GENOMIC DNA]</scope>
</reference>
<evidence type="ECO:0000256" key="5">
    <source>
        <dbReference type="ARBA" id="ARBA00023128"/>
    </source>
</evidence>
<evidence type="ECO:0000256" key="1">
    <source>
        <dbReference type="ARBA" id="ARBA00004569"/>
    </source>
</evidence>
<evidence type="ECO:0000256" key="8">
    <source>
        <dbReference type="SAM" id="MobiDB-lite"/>
    </source>
</evidence>
<reference evidence="9" key="2">
    <citation type="submission" date="2025-08" db="UniProtKB">
        <authorList>
            <consortium name="Ensembl"/>
        </authorList>
    </citation>
    <scope>IDENTIFICATION</scope>
</reference>
<feature type="region of interest" description="Disordered" evidence="8">
    <location>
        <begin position="1"/>
        <end position="27"/>
    </location>
</feature>
<dbReference type="Pfam" id="PF05051">
    <property type="entry name" value="COX17"/>
    <property type="match status" value="1"/>
</dbReference>
<dbReference type="PROSITE" id="PS51808">
    <property type="entry name" value="CHCH"/>
    <property type="match status" value="1"/>
</dbReference>
<dbReference type="Ensembl" id="ENSAMET00000043027.1">
    <property type="protein sequence ID" value="ENSAMEP00000023937.1"/>
    <property type="gene ID" value="ENSAMEG00000030616.1"/>
</dbReference>
<evidence type="ECO:0000256" key="4">
    <source>
        <dbReference type="ARBA" id="ARBA00023008"/>
    </source>
</evidence>
<keyword evidence="6" id="KW-1015">Disulfide bond</keyword>
<organism evidence="9 10">
    <name type="scientific">Ailuropoda melanoleuca</name>
    <name type="common">Giant panda</name>
    <dbReference type="NCBI Taxonomy" id="9646"/>
    <lineage>
        <taxon>Eukaryota</taxon>
        <taxon>Metazoa</taxon>
        <taxon>Chordata</taxon>
        <taxon>Craniata</taxon>
        <taxon>Vertebrata</taxon>
        <taxon>Euteleostomi</taxon>
        <taxon>Mammalia</taxon>
        <taxon>Eutheria</taxon>
        <taxon>Laurasiatheria</taxon>
        <taxon>Carnivora</taxon>
        <taxon>Caniformia</taxon>
        <taxon>Ursidae</taxon>
        <taxon>Ailuropoda</taxon>
    </lineage>
</organism>
<sequence>MSQSPSQRGVPAKGQGAPDAAPGEPPCAELKANSEKCVKERGEEACKELLEAYHSCLQALGKI</sequence>
<dbReference type="GO" id="GO:0016531">
    <property type="term" value="F:copper chaperone activity"/>
    <property type="evidence" value="ECO:0007669"/>
    <property type="project" value="InterPro"/>
</dbReference>
<evidence type="ECO:0000313" key="9">
    <source>
        <dbReference type="Ensembl" id="ENSAMEP00000023937.1"/>
    </source>
</evidence>
<dbReference type="InParanoid" id="A0A7N5P1U8"/>
<keyword evidence="10" id="KW-1185">Reference proteome</keyword>
<evidence type="ECO:0000256" key="2">
    <source>
        <dbReference type="ARBA" id="ARBA00009241"/>
    </source>
</evidence>
<comment type="similarity">
    <text evidence="2">Belongs to the COX17 family.</text>
</comment>
<evidence type="ECO:0000256" key="7">
    <source>
        <dbReference type="ARBA" id="ARBA00023186"/>
    </source>
</evidence>
<dbReference type="GO" id="GO:0005507">
    <property type="term" value="F:copper ion binding"/>
    <property type="evidence" value="ECO:0007669"/>
    <property type="project" value="InterPro"/>
</dbReference>
<dbReference type="AlphaFoldDB" id="A0A7N5P1U8"/>
<keyword evidence="3" id="KW-0479">Metal-binding</keyword>
<dbReference type="InterPro" id="IPR009069">
    <property type="entry name" value="Cys_alpha_HP_mot_SF"/>
</dbReference>
<keyword evidence="5" id="KW-0496">Mitochondrion</keyword>
<evidence type="ECO:0000256" key="3">
    <source>
        <dbReference type="ARBA" id="ARBA00022723"/>
    </source>
</evidence>
<keyword evidence="7" id="KW-0143">Chaperone</keyword>
<proteinExistence type="inferred from homology"/>
<protein>
    <submittedName>
        <fullName evidence="9">Uncharacterized protein</fullName>
    </submittedName>
</protein>
<keyword evidence="4" id="KW-0186">Copper</keyword>